<dbReference type="Proteomes" id="UP000241890">
    <property type="component" value="Unassembled WGS sequence"/>
</dbReference>
<evidence type="ECO:0000313" key="2">
    <source>
        <dbReference type="Proteomes" id="UP000241890"/>
    </source>
</evidence>
<accession>A0A2R5GX25</accession>
<proteinExistence type="predicted"/>
<gene>
    <name evidence="1" type="ORF">FCC1311_091872</name>
</gene>
<dbReference type="AlphaFoldDB" id="A0A2R5GX25"/>
<name>A0A2R5GX25_9STRA</name>
<dbReference type="EMBL" id="BEYU01000136">
    <property type="protein sequence ID" value="GBG32961.1"/>
    <property type="molecule type" value="Genomic_DNA"/>
</dbReference>
<reference evidence="1 2" key="1">
    <citation type="submission" date="2017-12" db="EMBL/GenBank/DDBJ databases">
        <title>Sequencing, de novo assembly and annotation of complete genome of a new Thraustochytrid species, strain FCC1311.</title>
        <authorList>
            <person name="Sedici K."/>
            <person name="Godart F."/>
            <person name="Aiese Cigliano R."/>
            <person name="Sanseverino W."/>
            <person name="Barakat M."/>
            <person name="Ortet P."/>
            <person name="Marechal E."/>
            <person name="Cagnac O."/>
            <person name="Amato A."/>
        </authorList>
    </citation>
    <scope>NUCLEOTIDE SEQUENCE [LARGE SCALE GENOMIC DNA]</scope>
</reference>
<organism evidence="1 2">
    <name type="scientific">Hondaea fermentalgiana</name>
    <dbReference type="NCBI Taxonomy" id="2315210"/>
    <lineage>
        <taxon>Eukaryota</taxon>
        <taxon>Sar</taxon>
        <taxon>Stramenopiles</taxon>
        <taxon>Bigyra</taxon>
        <taxon>Labyrinthulomycetes</taxon>
        <taxon>Thraustochytrida</taxon>
        <taxon>Thraustochytriidae</taxon>
        <taxon>Hondaea</taxon>
    </lineage>
</organism>
<protein>
    <submittedName>
        <fullName evidence="1">Uncharacterized protein</fullName>
    </submittedName>
</protein>
<dbReference type="Pfam" id="PF11735">
    <property type="entry name" value="CAP59_mtransfer"/>
    <property type="match status" value="1"/>
</dbReference>
<evidence type="ECO:0000313" key="1">
    <source>
        <dbReference type="EMBL" id="GBG32961.1"/>
    </source>
</evidence>
<dbReference type="InParanoid" id="A0A2R5GX25"/>
<dbReference type="InterPro" id="IPR021047">
    <property type="entry name" value="Mannosyltransferase_CMT1"/>
</dbReference>
<comment type="caution">
    <text evidence="1">The sequence shown here is derived from an EMBL/GenBank/DDBJ whole genome shotgun (WGS) entry which is preliminary data.</text>
</comment>
<sequence length="363" mass="40743">MLRKVTSLRVSCPRLNIRQTFVLLLLPITALLLLSAQYVCNCDQDATATSLRQTPTRVDTIEPIRTDILEEYELIICTLVRDSASTTLPNLRALEVIAKAFKSSYFIIVENDSEDGTDKLLASWVTRREEHVRLISRKMEEEMSQDPSMPAPPLNHDDFPLSALRFHKMAVLRNLYVDVLDTLPQMSKRNTLVAIVDLDLKSIPIDDTLRSLSAILSQGKDMRMDWDLVCANGIVSNCRVQALGSESCQFVRKDNGENGRAYDSLATRLTQDEMDNGFTVGPGMEAPPNHRDRWKAHEAAVGSKLNSRDAPPLRVKSCFGGVAVYRARSLQGKRYSGGDCEHMSVNGKLDNVYIVPDFNVYYD</sequence>
<keyword evidence="2" id="KW-1185">Reference proteome</keyword>